<dbReference type="GO" id="GO:0005509">
    <property type="term" value="F:calcium ion binding"/>
    <property type="evidence" value="ECO:0007669"/>
    <property type="project" value="InterPro"/>
</dbReference>
<feature type="transmembrane region" description="Helical" evidence="5">
    <location>
        <begin position="77"/>
        <end position="101"/>
    </location>
</feature>
<feature type="non-terminal residue" evidence="6">
    <location>
        <position position="223"/>
    </location>
</feature>
<reference evidence="6 7" key="1">
    <citation type="journal article" date="2019" name="Gigascience">
        <title>Whole-genome sequence of the oriental lung fluke Paragonimus westermani.</title>
        <authorList>
            <person name="Oey H."/>
            <person name="Zakrzewski M."/>
            <person name="Narain K."/>
            <person name="Devi K.R."/>
            <person name="Agatsuma T."/>
            <person name="Nawaratna S."/>
            <person name="Gobert G.N."/>
            <person name="Jones M.K."/>
            <person name="Ragan M.A."/>
            <person name="McManus D.P."/>
            <person name="Krause L."/>
        </authorList>
    </citation>
    <scope>NUCLEOTIDE SEQUENCE [LARGE SCALE GENOMIC DNA]</scope>
    <source>
        <strain evidence="6 7">IND2009</strain>
    </source>
</reference>
<evidence type="ECO:0000256" key="2">
    <source>
        <dbReference type="ARBA" id="ARBA00022723"/>
    </source>
</evidence>
<keyword evidence="5" id="KW-0812">Transmembrane</keyword>
<keyword evidence="4 5" id="KW-0472">Membrane</keyword>
<accession>A0A5J4NEU6</accession>
<keyword evidence="7" id="KW-1185">Reference proteome</keyword>
<dbReference type="GO" id="GO:0036444">
    <property type="term" value="P:calcium import into the mitochondrion"/>
    <property type="evidence" value="ECO:0007669"/>
    <property type="project" value="TreeGrafter"/>
</dbReference>
<evidence type="ECO:0000256" key="3">
    <source>
        <dbReference type="ARBA" id="ARBA00022737"/>
    </source>
</evidence>
<evidence type="ECO:0000256" key="1">
    <source>
        <dbReference type="ARBA" id="ARBA00004273"/>
    </source>
</evidence>
<evidence type="ECO:0000256" key="5">
    <source>
        <dbReference type="SAM" id="Phobius"/>
    </source>
</evidence>
<sequence length="223" mass="26467">MADVKFASPNQKCAFRSALLMLVGRLARWSTFVRRLSPFCSINAQIHLTNQRYFDFQEPYRNRYTHYRKAYPRKPKYWYYAYVTTAVLLLFFFSIGGGLYLDTLEARYIEGRKKKRRESITKVDCQTVQAHDIDVKQSSDDDTEYPKKKHVGFRERKFIAYEDRIRAYSTPDKIFRYFATLKCVEEDGESIYMTPDDFVRAITPGLKQPEGLELDSFKRYDPK</sequence>
<comment type="caution">
    <text evidence="6">The sequence shown here is derived from an EMBL/GenBank/DDBJ whole genome shotgun (WGS) entry which is preliminary data.</text>
</comment>
<evidence type="ECO:0008006" key="8">
    <source>
        <dbReference type="Google" id="ProtNLM"/>
    </source>
</evidence>
<dbReference type="GO" id="GO:0051560">
    <property type="term" value="P:mitochondrial calcium ion homeostasis"/>
    <property type="evidence" value="ECO:0007669"/>
    <property type="project" value="TreeGrafter"/>
</dbReference>
<keyword evidence="5" id="KW-1133">Transmembrane helix</keyword>
<gene>
    <name evidence="6" type="ORF">DEA37_0008587</name>
</gene>
<organism evidence="6 7">
    <name type="scientific">Paragonimus westermani</name>
    <dbReference type="NCBI Taxonomy" id="34504"/>
    <lineage>
        <taxon>Eukaryota</taxon>
        <taxon>Metazoa</taxon>
        <taxon>Spiralia</taxon>
        <taxon>Lophotrochozoa</taxon>
        <taxon>Platyhelminthes</taxon>
        <taxon>Trematoda</taxon>
        <taxon>Digenea</taxon>
        <taxon>Plagiorchiida</taxon>
        <taxon>Troglotremata</taxon>
        <taxon>Troglotrematidae</taxon>
        <taxon>Paragonimus</taxon>
    </lineage>
</organism>
<evidence type="ECO:0000313" key="7">
    <source>
        <dbReference type="Proteomes" id="UP000324629"/>
    </source>
</evidence>
<keyword evidence="2" id="KW-0479">Metal-binding</keyword>
<dbReference type="PANTHER" id="PTHR12294">
    <property type="entry name" value="EF HAND DOMAIN FAMILY A1,A2-RELATED"/>
    <property type="match status" value="1"/>
</dbReference>
<dbReference type="Proteomes" id="UP000324629">
    <property type="component" value="Unassembled WGS sequence"/>
</dbReference>
<dbReference type="EMBL" id="QNGE01003632">
    <property type="protein sequence ID" value="KAA3673798.1"/>
    <property type="molecule type" value="Genomic_DNA"/>
</dbReference>
<comment type="subcellular location">
    <subcellularLocation>
        <location evidence="1">Mitochondrion inner membrane</location>
    </subcellularLocation>
</comment>
<proteinExistence type="predicted"/>
<dbReference type="PANTHER" id="PTHR12294:SF1">
    <property type="entry name" value="CALCIUM UPTAKE PROTEIN 1, MITOCHONDRIAL"/>
    <property type="match status" value="1"/>
</dbReference>
<dbReference type="InterPro" id="IPR039800">
    <property type="entry name" value="MICU1/2/3"/>
</dbReference>
<evidence type="ECO:0000256" key="4">
    <source>
        <dbReference type="ARBA" id="ARBA00023136"/>
    </source>
</evidence>
<protein>
    <recommendedName>
        <fullName evidence="8">Calcium uptake protein 1, mitochondrial</fullName>
    </recommendedName>
</protein>
<name>A0A5J4NEU6_9TREM</name>
<evidence type="ECO:0000313" key="6">
    <source>
        <dbReference type="EMBL" id="KAA3673798.1"/>
    </source>
</evidence>
<dbReference type="GO" id="GO:1990246">
    <property type="term" value="C:uniplex complex"/>
    <property type="evidence" value="ECO:0007669"/>
    <property type="project" value="TreeGrafter"/>
</dbReference>
<keyword evidence="3" id="KW-0677">Repeat</keyword>
<dbReference type="AlphaFoldDB" id="A0A5J4NEU6"/>